<evidence type="ECO:0000313" key="9">
    <source>
        <dbReference type="EMBL" id="ARP96716.1"/>
    </source>
</evidence>
<dbReference type="EMBL" id="CP021111">
    <property type="protein sequence ID" value="ARP96716.1"/>
    <property type="molecule type" value="Genomic_DNA"/>
</dbReference>
<keyword evidence="3 9" id="KW-0548">Nucleotidyltransferase</keyword>
<evidence type="ECO:0000256" key="7">
    <source>
        <dbReference type="ARBA" id="ARBA00047428"/>
    </source>
</evidence>
<dbReference type="NCBIfam" id="TIGR02199">
    <property type="entry name" value="rfaE_dom_II"/>
    <property type="match status" value="1"/>
</dbReference>
<evidence type="ECO:0000313" key="10">
    <source>
        <dbReference type="Proteomes" id="UP000194161"/>
    </source>
</evidence>
<proteinExistence type="predicted"/>
<dbReference type="AlphaFoldDB" id="A0A1W6ZH88"/>
<dbReference type="KEGG" id="bgm:CAL15_21510"/>
<comment type="catalytic activity">
    <reaction evidence="7">
        <text>D-glycero-beta-D-manno-heptose 1-phosphate + ATP + H(+) = ADP-D-glycero-beta-D-manno-heptose + diphosphate</text>
        <dbReference type="Rhea" id="RHEA:27465"/>
        <dbReference type="ChEBI" id="CHEBI:15378"/>
        <dbReference type="ChEBI" id="CHEBI:30616"/>
        <dbReference type="ChEBI" id="CHEBI:33019"/>
        <dbReference type="ChEBI" id="CHEBI:59967"/>
        <dbReference type="ChEBI" id="CHEBI:61593"/>
        <dbReference type="EC" id="2.7.7.70"/>
    </reaction>
</comment>
<accession>A0A1W6ZH88</accession>
<evidence type="ECO:0000256" key="6">
    <source>
        <dbReference type="ARBA" id="ARBA00023277"/>
    </source>
</evidence>
<keyword evidence="5" id="KW-0067">ATP-binding</keyword>
<dbReference type="InterPro" id="IPR004821">
    <property type="entry name" value="Cyt_trans-like"/>
</dbReference>
<dbReference type="SUPFAM" id="SSF52374">
    <property type="entry name" value="Nucleotidylyl transferase"/>
    <property type="match status" value="1"/>
</dbReference>
<sequence length="160" mass="17433">MPARFDSKILSREAAIAAAAHLPRPLVFTNGVFDILHRGHATYLDQAAQLGATLIVAVNTDESVRRLGKGSERPLNRAEDRAALLAALGCVDLVTSFHEDTPEALIGELRPDIIVKGGDYDMAKLPETRLVQTWGGKAVAIPFEHERSTTALVKKIRQQD</sequence>
<keyword evidence="2 9" id="KW-0808">Transferase</keyword>
<evidence type="ECO:0000256" key="1">
    <source>
        <dbReference type="ARBA" id="ARBA00012519"/>
    </source>
</evidence>
<keyword evidence="10" id="KW-1185">Reference proteome</keyword>
<dbReference type="Gene3D" id="3.40.50.620">
    <property type="entry name" value="HUPs"/>
    <property type="match status" value="1"/>
</dbReference>
<keyword evidence="4" id="KW-0547">Nucleotide-binding</keyword>
<evidence type="ECO:0000256" key="5">
    <source>
        <dbReference type="ARBA" id="ARBA00022840"/>
    </source>
</evidence>
<protein>
    <recommendedName>
        <fullName evidence="1">D-glycero-beta-D-manno-heptose 1-phosphate adenylyltransferase</fullName>
        <ecNumber evidence="1">2.7.7.70</ecNumber>
    </recommendedName>
</protein>
<dbReference type="Pfam" id="PF01467">
    <property type="entry name" value="CTP_transf_like"/>
    <property type="match status" value="1"/>
</dbReference>
<keyword evidence="6" id="KW-0119">Carbohydrate metabolism</keyword>
<gene>
    <name evidence="9" type="ORF">CAL15_21510</name>
</gene>
<dbReference type="Proteomes" id="UP000194161">
    <property type="component" value="Chromosome"/>
</dbReference>
<name>A0A1W6ZH88_9BORD</name>
<dbReference type="PANTHER" id="PTHR43793:SF2">
    <property type="entry name" value="BIFUNCTIONAL PROTEIN HLDE"/>
    <property type="match status" value="1"/>
</dbReference>
<evidence type="ECO:0000259" key="8">
    <source>
        <dbReference type="Pfam" id="PF01467"/>
    </source>
</evidence>
<dbReference type="EC" id="2.7.7.70" evidence="1"/>
<reference evidence="9 10" key="1">
    <citation type="submission" date="2017-05" db="EMBL/GenBank/DDBJ databases">
        <title>Complete and WGS of Bordetella genogroups.</title>
        <authorList>
            <person name="Spilker T."/>
            <person name="LiPuma J."/>
        </authorList>
    </citation>
    <scope>NUCLEOTIDE SEQUENCE [LARGE SCALE GENOMIC DNA]</scope>
    <source>
        <strain evidence="9 10">AU7206</strain>
    </source>
</reference>
<organism evidence="9 10">
    <name type="scientific">Bordetella genomosp. 13</name>
    <dbReference type="NCBI Taxonomy" id="463040"/>
    <lineage>
        <taxon>Bacteria</taxon>
        <taxon>Pseudomonadati</taxon>
        <taxon>Pseudomonadota</taxon>
        <taxon>Betaproteobacteria</taxon>
        <taxon>Burkholderiales</taxon>
        <taxon>Alcaligenaceae</taxon>
        <taxon>Bordetella</taxon>
    </lineage>
</organism>
<dbReference type="InterPro" id="IPR011914">
    <property type="entry name" value="RfaE_dom_II"/>
</dbReference>
<feature type="domain" description="Cytidyltransferase-like" evidence="8">
    <location>
        <begin position="28"/>
        <end position="123"/>
    </location>
</feature>
<dbReference type="GO" id="GO:0005975">
    <property type="term" value="P:carbohydrate metabolic process"/>
    <property type="evidence" value="ECO:0007669"/>
    <property type="project" value="InterPro"/>
</dbReference>
<dbReference type="InterPro" id="IPR014729">
    <property type="entry name" value="Rossmann-like_a/b/a_fold"/>
</dbReference>
<dbReference type="GO" id="GO:0016773">
    <property type="term" value="F:phosphotransferase activity, alcohol group as acceptor"/>
    <property type="evidence" value="ECO:0007669"/>
    <property type="project" value="InterPro"/>
</dbReference>
<evidence type="ECO:0000256" key="2">
    <source>
        <dbReference type="ARBA" id="ARBA00022679"/>
    </source>
</evidence>
<dbReference type="InterPro" id="IPR050385">
    <property type="entry name" value="Archaeal_FAD_synthase"/>
</dbReference>
<evidence type="ECO:0000256" key="3">
    <source>
        <dbReference type="ARBA" id="ARBA00022695"/>
    </source>
</evidence>
<dbReference type="PANTHER" id="PTHR43793">
    <property type="entry name" value="FAD SYNTHASE"/>
    <property type="match status" value="1"/>
</dbReference>
<dbReference type="GO" id="GO:0016779">
    <property type="term" value="F:nucleotidyltransferase activity"/>
    <property type="evidence" value="ECO:0007669"/>
    <property type="project" value="UniProtKB-KW"/>
</dbReference>
<dbReference type="RefSeq" id="WP_086080362.1">
    <property type="nucleotide sequence ID" value="NZ_CP021111.1"/>
</dbReference>
<dbReference type="NCBIfam" id="TIGR00125">
    <property type="entry name" value="cyt_tran_rel"/>
    <property type="match status" value="1"/>
</dbReference>
<dbReference type="GO" id="GO:0005524">
    <property type="term" value="F:ATP binding"/>
    <property type="evidence" value="ECO:0007669"/>
    <property type="project" value="UniProtKB-KW"/>
</dbReference>
<dbReference type="OrthoDB" id="9795543at2"/>
<dbReference type="STRING" id="463040.CAL15_21510"/>
<evidence type="ECO:0000256" key="4">
    <source>
        <dbReference type="ARBA" id="ARBA00022741"/>
    </source>
</evidence>